<comment type="similarity">
    <text evidence="2">Belongs to the bacterial solute-binding protein 1 family.</text>
</comment>
<gene>
    <name evidence="5" type="ORF">DC28_05895</name>
</gene>
<evidence type="ECO:0000256" key="3">
    <source>
        <dbReference type="SAM" id="MobiDB-lite"/>
    </source>
</evidence>
<dbReference type="EMBL" id="JNUP01000048">
    <property type="protein sequence ID" value="KGE72770.1"/>
    <property type="molecule type" value="Genomic_DNA"/>
</dbReference>
<accession>A0A098QXZ2</accession>
<dbReference type="RefSeq" id="WP_037546773.1">
    <property type="nucleotide sequence ID" value="NZ_JNUP01000048.1"/>
</dbReference>
<keyword evidence="6" id="KW-1185">Reference proteome</keyword>
<dbReference type="GO" id="GO:0042597">
    <property type="term" value="C:periplasmic space"/>
    <property type="evidence" value="ECO:0007669"/>
    <property type="project" value="UniProtKB-SubCell"/>
</dbReference>
<dbReference type="SUPFAM" id="SSF53850">
    <property type="entry name" value="Periplasmic binding protein-like II"/>
    <property type="match status" value="1"/>
</dbReference>
<organism evidence="5 6">
    <name type="scientific">Spirochaeta lutea</name>
    <dbReference type="NCBI Taxonomy" id="1480694"/>
    <lineage>
        <taxon>Bacteria</taxon>
        <taxon>Pseudomonadati</taxon>
        <taxon>Spirochaetota</taxon>
        <taxon>Spirochaetia</taxon>
        <taxon>Spirochaetales</taxon>
        <taxon>Spirochaetaceae</taxon>
        <taxon>Spirochaeta</taxon>
    </lineage>
</organism>
<name>A0A098QXZ2_9SPIO</name>
<dbReference type="Pfam" id="PF01547">
    <property type="entry name" value="SBP_bac_1"/>
    <property type="match status" value="1"/>
</dbReference>
<evidence type="ECO:0000313" key="6">
    <source>
        <dbReference type="Proteomes" id="UP000029692"/>
    </source>
</evidence>
<dbReference type="PROSITE" id="PS51257">
    <property type="entry name" value="PROKAR_LIPOPROTEIN"/>
    <property type="match status" value="1"/>
</dbReference>
<feature type="region of interest" description="Disordered" evidence="3">
    <location>
        <begin position="34"/>
        <end position="66"/>
    </location>
</feature>
<dbReference type="AlphaFoldDB" id="A0A098QXZ2"/>
<dbReference type="STRING" id="1480694.DC28_05895"/>
<keyword evidence="4" id="KW-0472">Membrane</keyword>
<comment type="caution">
    <text evidence="5">The sequence shown here is derived from an EMBL/GenBank/DDBJ whole genome shotgun (WGS) entry which is preliminary data.</text>
</comment>
<sequence length="524" mass="58519">MHRGGGRTRRTGGLSIGMVVLVTGLLLGCGSDDHRGGSRDGIVSGAREAAGGGTAMGSAAPGRGTNNGQSARVIHAFLNNILQDWEGQGVFAQRFEELTGVELTITQPPHQSYSERVFLQLASENVPDVIEILPEHLPRLLGSGLIIPLNDLQAGGRYSGSIEERFLESVRHPSGALYGIPSRNGGGCVTYIRRDWLDNLGLPVPRTWDELQEVLLAFTFGDPNGSGRDDTYGYTDVAAGSADWYNRLIMGAGRIEIYYDYQRQEWVDGFTSPETREALIRYKALYDLGVIDPGVPTNTTYTARTKFINGQVGMFTYWANHWARNLQDRTRAASSPQAQIAPMPALEDGRYIIRIAPLLVITTEAEDSRWVYDTFIDSQFDKGPMQELFTYGVEGYHWQMNDQDELVFLENPQDPYGARFTKSYVPPSGVINGWQLPAPLDPLVAEAGRVLEENPYYERQKWGGEYYSQYFVEIEQHLKAELLTAYLTGSLSLEQTMEQYRRQSRAYYIDRILAELNGPGLDRN</sequence>
<evidence type="ECO:0000256" key="4">
    <source>
        <dbReference type="SAM" id="Phobius"/>
    </source>
</evidence>
<dbReference type="PANTHER" id="PTHR43649">
    <property type="entry name" value="ARABINOSE-BINDING PROTEIN-RELATED"/>
    <property type="match status" value="1"/>
</dbReference>
<feature type="transmembrane region" description="Helical" evidence="4">
    <location>
        <begin position="12"/>
        <end position="28"/>
    </location>
</feature>
<comment type="subcellular location">
    <subcellularLocation>
        <location evidence="1">Periplasm</location>
    </subcellularLocation>
</comment>
<protein>
    <recommendedName>
        <fullName evidence="7">ABC transporter substrate-binding protein</fullName>
    </recommendedName>
</protein>
<proteinExistence type="inferred from homology"/>
<dbReference type="Proteomes" id="UP000029692">
    <property type="component" value="Unassembled WGS sequence"/>
</dbReference>
<evidence type="ECO:0000313" key="5">
    <source>
        <dbReference type="EMBL" id="KGE72770.1"/>
    </source>
</evidence>
<evidence type="ECO:0000256" key="1">
    <source>
        <dbReference type="ARBA" id="ARBA00004418"/>
    </source>
</evidence>
<evidence type="ECO:0000256" key="2">
    <source>
        <dbReference type="ARBA" id="ARBA00008520"/>
    </source>
</evidence>
<dbReference type="PANTHER" id="PTHR43649:SF12">
    <property type="entry name" value="DIACETYLCHITOBIOSE BINDING PROTEIN DASA"/>
    <property type="match status" value="1"/>
</dbReference>
<dbReference type="eggNOG" id="COG1653">
    <property type="taxonomic scope" value="Bacteria"/>
</dbReference>
<dbReference type="Gene3D" id="3.40.190.10">
    <property type="entry name" value="Periplasmic binding protein-like II"/>
    <property type="match status" value="2"/>
</dbReference>
<dbReference type="InterPro" id="IPR050490">
    <property type="entry name" value="Bact_solute-bd_prot1"/>
</dbReference>
<keyword evidence="4" id="KW-1133">Transmembrane helix</keyword>
<keyword evidence="4" id="KW-0812">Transmembrane</keyword>
<dbReference type="InterPro" id="IPR006059">
    <property type="entry name" value="SBP"/>
</dbReference>
<evidence type="ECO:0008006" key="7">
    <source>
        <dbReference type="Google" id="ProtNLM"/>
    </source>
</evidence>
<dbReference type="OrthoDB" id="9787283at2"/>
<reference evidence="5 6" key="1">
    <citation type="submission" date="2014-05" db="EMBL/GenBank/DDBJ databases">
        <title>De novo Genome Sequence of Spirocheata sp.</title>
        <authorList>
            <person name="Shivani Y."/>
            <person name="Subhash Y."/>
            <person name="Tushar L."/>
            <person name="Sasikala C."/>
            <person name="Ramana C.V."/>
        </authorList>
    </citation>
    <scope>NUCLEOTIDE SEQUENCE [LARGE SCALE GENOMIC DNA]</scope>
    <source>
        <strain evidence="5 6">JC230</strain>
    </source>
</reference>